<dbReference type="AlphaFoldDB" id="A0AAW2TJD7"/>
<accession>A0AAW2TJD7</accession>
<gene>
    <name evidence="2" type="ORF">Sradi_2096200</name>
</gene>
<organism evidence="2">
    <name type="scientific">Sesamum radiatum</name>
    <name type="common">Black benniseed</name>
    <dbReference type="NCBI Taxonomy" id="300843"/>
    <lineage>
        <taxon>Eukaryota</taxon>
        <taxon>Viridiplantae</taxon>
        <taxon>Streptophyta</taxon>
        <taxon>Embryophyta</taxon>
        <taxon>Tracheophyta</taxon>
        <taxon>Spermatophyta</taxon>
        <taxon>Magnoliopsida</taxon>
        <taxon>eudicotyledons</taxon>
        <taxon>Gunneridae</taxon>
        <taxon>Pentapetalae</taxon>
        <taxon>asterids</taxon>
        <taxon>lamiids</taxon>
        <taxon>Lamiales</taxon>
        <taxon>Pedaliaceae</taxon>
        <taxon>Sesamum</taxon>
    </lineage>
</organism>
<dbReference type="GO" id="GO:0006355">
    <property type="term" value="P:regulation of DNA-templated transcription"/>
    <property type="evidence" value="ECO:0007669"/>
    <property type="project" value="InterPro"/>
</dbReference>
<dbReference type="EMBL" id="JACGWJ010000008">
    <property type="protein sequence ID" value="KAL0404554.1"/>
    <property type="molecule type" value="Genomic_DNA"/>
</dbReference>
<reference evidence="2" key="2">
    <citation type="journal article" date="2024" name="Plant">
        <title>Genomic evolution and insights into agronomic trait innovations of Sesamum species.</title>
        <authorList>
            <person name="Miao H."/>
            <person name="Wang L."/>
            <person name="Qu L."/>
            <person name="Liu H."/>
            <person name="Sun Y."/>
            <person name="Le M."/>
            <person name="Wang Q."/>
            <person name="Wei S."/>
            <person name="Zheng Y."/>
            <person name="Lin W."/>
            <person name="Duan Y."/>
            <person name="Cao H."/>
            <person name="Xiong S."/>
            <person name="Wang X."/>
            <person name="Wei L."/>
            <person name="Li C."/>
            <person name="Ma Q."/>
            <person name="Ju M."/>
            <person name="Zhao R."/>
            <person name="Li G."/>
            <person name="Mu C."/>
            <person name="Tian Q."/>
            <person name="Mei H."/>
            <person name="Zhang T."/>
            <person name="Gao T."/>
            <person name="Zhang H."/>
        </authorList>
    </citation>
    <scope>NUCLEOTIDE SEQUENCE</scope>
    <source>
        <strain evidence="2">G02</strain>
    </source>
</reference>
<reference evidence="2" key="1">
    <citation type="submission" date="2020-06" db="EMBL/GenBank/DDBJ databases">
        <authorList>
            <person name="Li T."/>
            <person name="Hu X."/>
            <person name="Zhang T."/>
            <person name="Song X."/>
            <person name="Zhang H."/>
            <person name="Dai N."/>
            <person name="Sheng W."/>
            <person name="Hou X."/>
            <person name="Wei L."/>
        </authorList>
    </citation>
    <scope>NUCLEOTIDE SEQUENCE</scope>
    <source>
        <strain evidence="2">G02</strain>
        <tissue evidence="2">Leaf</tissue>
    </source>
</reference>
<name>A0AAW2TJD7_SESRA</name>
<sequence length="135" mass="15420">MQVALQTLNLGMSLKDIVKFLALTTQQLQQDSTETKASLQHIRNQISQLAMRMEKLGIQAFQEQSSQTETHPVENMSTMTLRGEKELHIIEQAPMEIKENEETLEDTEAQDKMVESDLILRLIFVFFLLPTGCPN</sequence>
<dbReference type="PROSITE" id="PS50937">
    <property type="entry name" value="HTH_MERR_2"/>
    <property type="match status" value="1"/>
</dbReference>
<dbReference type="InterPro" id="IPR000551">
    <property type="entry name" value="MerR-type_HTH_dom"/>
</dbReference>
<dbReference type="GO" id="GO:0003677">
    <property type="term" value="F:DNA binding"/>
    <property type="evidence" value="ECO:0007669"/>
    <property type="project" value="InterPro"/>
</dbReference>
<proteinExistence type="predicted"/>
<feature type="domain" description="HTH merR-type" evidence="1">
    <location>
        <begin position="1"/>
        <end position="23"/>
    </location>
</feature>
<comment type="caution">
    <text evidence="2">The sequence shown here is derived from an EMBL/GenBank/DDBJ whole genome shotgun (WGS) entry which is preliminary data.</text>
</comment>
<evidence type="ECO:0000313" key="2">
    <source>
        <dbReference type="EMBL" id="KAL0404554.1"/>
    </source>
</evidence>
<protein>
    <recommendedName>
        <fullName evidence="1">HTH merR-type domain-containing protein</fullName>
    </recommendedName>
</protein>
<evidence type="ECO:0000259" key="1">
    <source>
        <dbReference type="PROSITE" id="PS50937"/>
    </source>
</evidence>